<evidence type="ECO:0000256" key="3">
    <source>
        <dbReference type="ARBA" id="ARBA00022475"/>
    </source>
</evidence>
<feature type="transmembrane region" description="Helical" evidence="8">
    <location>
        <begin position="291"/>
        <end position="316"/>
    </location>
</feature>
<dbReference type="NCBIfam" id="NF037955">
    <property type="entry name" value="mfs"/>
    <property type="match status" value="1"/>
</dbReference>
<dbReference type="PIRSF" id="PIRSF004925">
    <property type="entry name" value="HcaT"/>
    <property type="match status" value="1"/>
</dbReference>
<feature type="transmembrane region" description="Helical" evidence="8">
    <location>
        <begin position="354"/>
        <end position="376"/>
    </location>
</feature>
<dbReference type="Proteomes" id="UP000189177">
    <property type="component" value="Unassembled WGS sequence"/>
</dbReference>
<organism evidence="10 11">
    <name type="scientific">Thioalkalivibrio halophilus</name>
    <dbReference type="NCBI Taxonomy" id="252474"/>
    <lineage>
        <taxon>Bacteria</taxon>
        <taxon>Pseudomonadati</taxon>
        <taxon>Pseudomonadota</taxon>
        <taxon>Gammaproteobacteria</taxon>
        <taxon>Chromatiales</taxon>
        <taxon>Ectothiorhodospiraceae</taxon>
        <taxon>Thioalkalivibrio</taxon>
    </lineage>
</organism>
<dbReference type="Gene3D" id="1.20.1250.20">
    <property type="entry name" value="MFS general substrate transporter like domains"/>
    <property type="match status" value="2"/>
</dbReference>
<dbReference type="OrthoDB" id="9150135at2"/>
<dbReference type="GO" id="GO:0015528">
    <property type="term" value="F:lactose:proton symporter activity"/>
    <property type="evidence" value="ECO:0007669"/>
    <property type="project" value="TreeGrafter"/>
</dbReference>
<dbReference type="GO" id="GO:0005886">
    <property type="term" value="C:plasma membrane"/>
    <property type="evidence" value="ECO:0007669"/>
    <property type="project" value="UniProtKB-SubCell"/>
</dbReference>
<evidence type="ECO:0000256" key="6">
    <source>
        <dbReference type="ARBA" id="ARBA00022989"/>
    </source>
</evidence>
<feature type="transmembrane region" description="Helical" evidence="8">
    <location>
        <begin position="155"/>
        <end position="173"/>
    </location>
</feature>
<evidence type="ECO:0000313" key="10">
    <source>
        <dbReference type="EMBL" id="OOC11127.1"/>
    </source>
</evidence>
<gene>
    <name evidence="10" type="ORF">B1A74_02460</name>
</gene>
<feature type="transmembrane region" description="Helical" evidence="8">
    <location>
        <begin position="236"/>
        <end position="253"/>
    </location>
</feature>
<dbReference type="PANTHER" id="PTHR23522:SF10">
    <property type="entry name" value="3-PHENYLPROPIONIC ACID TRANSPORTER-RELATED"/>
    <property type="match status" value="1"/>
</dbReference>
<dbReference type="InterPro" id="IPR036259">
    <property type="entry name" value="MFS_trans_sf"/>
</dbReference>
<feature type="transmembrane region" description="Helical" evidence="8">
    <location>
        <begin position="200"/>
        <end position="224"/>
    </location>
</feature>
<evidence type="ECO:0000313" key="11">
    <source>
        <dbReference type="Proteomes" id="UP000189177"/>
    </source>
</evidence>
<dbReference type="STRING" id="252474.B1A74_02460"/>
<keyword evidence="2" id="KW-0813">Transport</keyword>
<feature type="transmembrane region" description="Helical" evidence="8">
    <location>
        <begin position="130"/>
        <end position="149"/>
    </location>
</feature>
<feature type="transmembrane region" description="Helical" evidence="8">
    <location>
        <begin position="92"/>
        <end position="109"/>
    </location>
</feature>
<comment type="subcellular location">
    <subcellularLocation>
        <location evidence="1">Cell inner membrane</location>
        <topology evidence="1">Multi-pass membrane protein</topology>
    </subcellularLocation>
</comment>
<evidence type="ECO:0000256" key="7">
    <source>
        <dbReference type="ARBA" id="ARBA00023136"/>
    </source>
</evidence>
<feature type="transmembrane region" description="Helical" evidence="8">
    <location>
        <begin position="260"/>
        <end position="279"/>
    </location>
</feature>
<evidence type="ECO:0000259" key="9">
    <source>
        <dbReference type="PROSITE" id="PS50850"/>
    </source>
</evidence>
<keyword evidence="5 8" id="KW-0812">Transmembrane</keyword>
<dbReference type="SUPFAM" id="SSF103473">
    <property type="entry name" value="MFS general substrate transporter"/>
    <property type="match status" value="1"/>
</dbReference>
<evidence type="ECO:0000256" key="5">
    <source>
        <dbReference type="ARBA" id="ARBA00022692"/>
    </source>
</evidence>
<name>A0A1V3A180_9GAMM</name>
<keyword evidence="4" id="KW-0997">Cell inner membrane</keyword>
<evidence type="ECO:0000256" key="8">
    <source>
        <dbReference type="SAM" id="Phobius"/>
    </source>
</evidence>
<dbReference type="InterPro" id="IPR020846">
    <property type="entry name" value="MFS_dom"/>
</dbReference>
<dbReference type="AlphaFoldDB" id="A0A1V3A180"/>
<sequence length="388" mass="42672">MTPNLRLSSFYFFYFATIGAFMPYWGPYLSELGFSGSQIGELMAIVLATKIIAPNVWGWLADRTGTHMPLVRSGALAGLIAFTGVLLYSGYWWLAAVMAVFSFFWNAILPQFEATTLRTLGRDSHRYALVRLWGSVGFIVAVASLGWLFDYIDVAWLPWLVLLLFVGLYVSTLQVPEPPRDEVAENNVPSIGSVLRRPEVIGLFLACFFMQASHGPYYAFFTLYVEEAGFSRSMAGQLWALGVLAEVFLFLITPRLILRFGAWFLVTLALVLTTLRWSLLAAVPESLPMLLFIQTLHAFSYGVYHAAAISLIHYFFPGRLQGRGQALYSSLAFGIGGALGSLAAGYLWDGVGSASVYVLAAGLAAAGVVASLFGHWRHRRVAARTRAG</sequence>
<reference evidence="10 11" key="1">
    <citation type="submission" date="2017-02" db="EMBL/GenBank/DDBJ databases">
        <title>Genomic diversity within the haloalkaliphilic genus Thioalkalivibrio.</title>
        <authorList>
            <person name="Ahn A.-C."/>
            <person name="Meier-Kolthoff J."/>
            <person name="Overmars L."/>
            <person name="Richter M."/>
            <person name="Woyke T."/>
            <person name="Sorokin D.Y."/>
            <person name="Muyzer G."/>
        </authorList>
    </citation>
    <scope>NUCLEOTIDE SEQUENCE [LARGE SCALE GENOMIC DNA]</scope>
    <source>
        <strain evidence="10 11">HL17</strain>
    </source>
</reference>
<accession>A0A1V3A180</accession>
<evidence type="ECO:0000256" key="2">
    <source>
        <dbReference type="ARBA" id="ARBA00022448"/>
    </source>
</evidence>
<feature type="domain" description="Major facilitator superfamily (MFS) profile" evidence="9">
    <location>
        <begin position="1"/>
        <end position="379"/>
    </location>
</feature>
<dbReference type="PANTHER" id="PTHR23522">
    <property type="entry name" value="BLL5896 PROTEIN"/>
    <property type="match status" value="1"/>
</dbReference>
<dbReference type="PROSITE" id="PS50850">
    <property type="entry name" value="MFS"/>
    <property type="match status" value="1"/>
</dbReference>
<protein>
    <submittedName>
        <fullName evidence="10">MFS transporter</fullName>
    </submittedName>
</protein>
<dbReference type="GO" id="GO:0030395">
    <property type="term" value="F:lactose binding"/>
    <property type="evidence" value="ECO:0007669"/>
    <property type="project" value="TreeGrafter"/>
</dbReference>
<dbReference type="InterPro" id="IPR024989">
    <property type="entry name" value="MFS_assoc_dom"/>
</dbReference>
<feature type="transmembrane region" description="Helical" evidence="8">
    <location>
        <begin position="69"/>
        <end position="86"/>
    </location>
</feature>
<dbReference type="Pfam" id="PF12832">
    <property type="entry name" value="MFS_1_like"/>
    <property type="match status" value="1"/>
</dbReference>
<keyword evidence="6 8" id="KW-1133">Transmembrane helix</keyword>
<dbReference type="RefSeq" id="WP_026288908.1">
    <property type="nucleotide sequence ID" value="NZ_MUZR01000007.1"/>
</dbReference>
<dbReference type="CDD" id="cd17335">
    <property type="entry name" value="MFS_MFSD6"/>
    <property type="match status" value="1"/>
</dbReference>
<keyword evidence="11" id="KW-1185">Reference proteome</keyword>
<keyword evidence="3" id="KW-1003">Cell membrane</keyword>
<evidence type="ECO:0000256" key="4">
    <source>
        <dbReference type="ARBA" id="ARBA00022519"/>
    </source>
</evidence>
<comment type="caution">
    <text evidence="10">The sequence shown here is derived from an EMBL/GenBank/DDBJ whole genome shotgun (WGS) entry which is preliminary data.</text>
</comment>
<dbReference type="EMBL" id="MUZR01000007">
    <property type="protein sequence ID" value="OOC11127.1"/>
    <property type="molecule type" value="Genomic_DNA"/>
</dbReference>
<evidence type="ECO:0000256" key="1">
    <source>
        <dbReference type="ARBA" id="ARBA00004429"/>
    </source>
</evidence>
<dbReference type="InterPro" id="IPR026032">
    <property type="entry name" value="HcaT-like"/>
</dbReference>
<feature type="transmembrane region" description="Helical" evidence="8">
    <location>
        <begin position="38"/>
        <end position="57"/>
    </location>
</feature>
<feature type="transmembrane region" description="Helical" evidence="8">
    <location>
        <begin position="328"/>
        <end position="348"/>
    </location>
</feature>
<proteinExistence type="predicted"/>
<feature type="transmembrane region" description="Helical" evidence="8">
    <location>
        <begin position="7"/>
        <end position="26"/>
    </location>
</feature>
<keyword evidence="7 8" id="KW-0472">Membrane</keyword>